<accession>I3D1U0</accession>
<evidence type="ECO:0000259" key="1">
    <source>
        <dbReference type="Pfam" id="PF08501"/>
    </source>
</evidence>
<feature type="domain" description="Shikimate dehydrogenase substrate binding N-terminal" evidence="1">
    <location>
        <begin position="7"/>
        <end position="52"/>
    </location>
</feature>
<dbReference type="AlphaFoldDB" id="I3D1U0"/>
<gene>
    <name evidence="2" type="ORF">BD31_I1739</name>
</gene>
<protein>
    <submittedName>
        <fullName evidence="2">Shikimate dehydrogenase substrate binding domain protein</fullName>
    </submittedName>
</protein>
<name>I3D1U0_9ARCH</name>
<dbReference type="EMBL" id="AEXL02000105">
    <property type="protein sequence ID" value="EIJ65683.1"/>
    <property type="molecule type" value="Genomic_DNA"/>
</dbReference>
<dbReference type="GO" id="GO:0004764">
    <property type="term" value="F:shikimate 3-dehydrogenase (NADP+) activity"/>
    <property type="evidence" value="ECO:0007669"/>
    <property type="project" value="InterPro"/>
</dbReference>
<proteinExistence type="predicted"/>
<dbReference type="SUPFAM" id="SSF53223">
    <property type="entry name" value="Aminoacid dehydrogenase-like, N-terminal domain"/>
    <property type="match status" value="1"/>
</dbReference>
<dbReference type="InterPro" id="IPR013708">
    <property type="entry name" value="Shikimate_DH-bd_N"/>
</dbReference>
<comment type="caution">
    <text evidence="2">The sequence shown here is derived from an EMBL/GenBank/DDBJ whole genome shotgun (WGS) entry which is preliminary data.</text>
</comment>
<dbReference type="InterPro" id="IPR046346">
    <property type="entry name" value="Aminoacid_DH-like_N_sf"/>
</dbReference>
<dbReference type="PATRIC" id="fig|859350.6.peg.1277"/>
<organism evidence="2 3">
    <name type="scientific">Candidatus Nitrosopumilus salarius BD31</name>
    <dbReference type="NCBI Taxonomy" id="859350"/>
    <lineage>
        <taxon>Archaea</taxon>
        <taxon>Nitrososphaerota</taxon>
        <taxon>Nitrososphaeria</taxon>
        <taxon>Nitrosopumilales</taxon>
        <taxon>Nitrosopumilaceae</taxon>
        <taxon>Nitrosopumilus</taxon>
    </lineage>
</organism>
<sequence>MGKSFAVIGDPIDHSLSPNIHSAAFRELNLDASYIAYRIPKGELEGGIEGLKK</sequence>
<dbReference type="Gene3D" id="3.40.50.10860">
    <property type="entry name" value="Leucine Dehydrogenase, chain A, domain 1"/>
    <property type="match status" value="1"/>
</dbReference>
<evidence type="ECO:0000313" key="3">
    <source>
        <dbReference type="Proteomes" id="UP000003423"/>
    </source>
</evidence>
<reference evidence="2 3" key="1">
    <citation type="journal article" date="2012" name="J. Bacteriol.">
        <title>Genome sequence of "Candidatus Nitrosopumilus salaria" BD31, an ammonia-oxidizing archaeon from the San Francisco Bay estuary.</title>
        <authorList>
            <person name="Mosier A.C."/>
            <person name="Allen E.E."/>
            <person name="Kim M."/>
            <person name="Ferriera S."/>
            <person name="Francis C.A."/>
        </authorList>
    </citation>
    <scope>NUCLEOTIDE SEQUENCE [LARGE SCALE GENOMIC DNA]</scope>
    <source>
        <strain evidence="2 3">BD31</strain>
    </source>
</reference>
<keyword evidence="3" id="KW-1185">Reference proteome</keyword>
<dbReference type="Proteomes" id="UP000003423">
    <property type="component" value="Unassembled WGS sequence"/>
</dbReference>
<dbReference type="Pfam" id="PF08501">
    <property type="entry name" value="Shikimate_dh_N"/>
    <property type="match status" value="1"/>
</dbReference>
<evidence type="ECO:0000313" key="2">
    <source>
        <dbReference type="EMBL" id="EIJ65683.1"/>
    </source>
</evidence>